<dbReference type="Proteomes" id="UP001550535">
    <property type="component" value="Unassembled WGS sequence"/>
</dbReference>
<comment type="caution">
    <text evidence="2">The sequence shown here is derived from an EMBL/GenBank/DDBJ whole genome shotgun (WGS) entry which is preliminary data.</text>
</comment>
<dbReference type="InterPro" id="IPR029058">
    <property type="entry name" value="AB_hydrolase_fold"/>
</dbReference>
<dbReference type="SMART" id="SM00824">
    <property type="entry name" value="PKS_TE"/>
    <property type="match status" value="1"/>
</dbReference>
<dbReference type="Pfam" id="PF00975">
    <property type="entry name" value="Thioesterase"/>
    <property type="match status" value="1"/>
</dbReference>
<dbReference type="Gene3D" id="3.40.50.1820">
    <property type="entry name" value="alpha/beta hydrolase"/>
    <property type="match status" value="1"/>
</dbReference>
<evidence type="ECO:0000313" key="3">
    <source>
        <dbReference type="Proteomes" id="UP001550535"/>
    </source>
</evidence>
<protein>
    <submittedName>
        <fullName evidence="2">Alpha/beta fold hydrolase</fullName>
    </submittedName>
</protein>
<keyword evidence="3" id="KW-1185">Reference proteome</keyword>
<keyword evidence="2" id="KW-0378">Hydrolase</keyword>
<proteinExistence type="predicted"/>
<reference evidence="2 3" key="1">
    <citation type="submission" date="2024-06" db="EMBL/GenBank/DDBJ databases">
        <title>The Natural Products Discovery Center: Release of the First 8490 Sequenced Strains for Exploring Actinobacteria Biosynthetic Diversity.</title>
        <authorList>
            <person name="Kalkreuter E."/>
            <person name="Kautsar S.A."/>
            <person name="Yang D."/>
            <person name="Bader C.D."/>
            <person name="Teijaro C.N."/>
            <person name="Fluegel L."/>
            <person name="Davis C.M."/>
            <person name="Simpson J.R."/>
            <person name="Lauterbach L."/>
            <person name="Steele A.D."/>
            <person name="Gui C."/>
            <person name="Meng S."/>
            <person name="Li G."/>
            <person name="Viehrig K."/>
            <person name="Ye F."/>
            <person name="Su P."/>
            <person name="Kiefer A.F."/>
            <person name="Nichols A."/>
            <person name="Cepeda A.J."/>
            <person name="Yan W."/>
            <person name="Fan B."/>
            <person name="Jiang Y."/>
            <person name="Adhikari A."/>
            <person name="Zheng C.-J."/>
            <person name="Schuster L."/>
            <person name="Cowan T.M."/>
            <person name="Smanski M.J."/>
            <person name="Chevrette M.G."/>
            <person name="De Carvalho L.P.S."/>
            <person name="Shen B."/>
        </authorList>
    </citation>
    <scope>NUCLEOTIDE SEQUENCE [LARGE SCALE GENOMIC DNA]</scope>
    <source>
        <strain evidence="2 3">NPDC019434</strain>
    </source>
</reference>
<sequence>PATLLCVPSFVVGTGPHQFARLARELGADRTIAALRLPGTQPGEALPESWDVLLEHLAAAVRNRGDDRPVVLLGYSAGGAIAHALAHRLERDGSGPAAVILLDTYSPDDPEQNRRVLLSAIGSVLDLGHEVTEVADHGLVAMAKYARLFEQRLPLPITAPTFDLRAATPLPGLDLAEPVPAWLHTGETVELDADHFSIIGAATSAVAAEIRRWLGELGETEPALARSAAGSDGAPR</sequence>
<dbReference type="GO" id="GO:0016787">
    <property type="term" value="F:hydrolase activity"/>
    <property type="evidence" value="ECO:0007669"/>
    <property type="project" value="UniProtKB-KW"/>
</dbReference>
<feature type="non-terminal residue" evidence="2">
    <location>
        <position position="1"/>
    </location>
</feature>
<dbReference type="InterPro" id="IPR020802">
    <property type="entry name" value="TesA-like"/>
</dbReference>
<dbReference type="SUPFAM" id="SSF53474">
    <property type="entry name" value="alpha/beta-Hydrolases"/>
    <property type="match status" value="1"/>
</dbReference>
<accession>A0ABV2XKE0</accession>
<name>A0ABV2XKE0_9NOCA</name>
<dbReference type="EMBL" id="JBEYBR010000133">
    <property type="protein sequence ID" value="MEU2126346.1"/>
    <property type="molecule type" value="Genomic_DNA"/>
</dbReference>
<evidence type="ECO:0000313" key="2">
    <source>
        <dbReference type="EMBL" id="MEU2126346.1"/>
    </source>
</evidence>
<dbReference type="RefSeq" id="WP_357993579.1">
    <property type="nucleotide sequence ID" value="NZ_JBEYBR010000133.1"/>
</dbReference>
<evidence type="ECO:0000259" key="1">
    <source>
        <dbReference type="SMART" id="SM00824"/>
    </source>
</evidence>
<dbReference type="InterPro" id="IPR001031">
    <property type="entry name" value="Thioesterase"/>
</dbReference>
<feature type="domain" description="Thioesterase TesA-like" evidence="1">
    <location>
        <begin position="5"/>
        <end position="214"/>
    </location>
</feature>
<organism evidence="2 3">
    <name type="scientific">Nocardia niwae</name>
    <dbReference type="NCBI Taxonomy" id="626084"/>
    <lineage>
        <taxon>Bacteria</taxon>
        <taxon>Bacillati</taxon>
        <taxon>Actinomycetota</taxon>
        <taxon>Actinomycetes</taxon>
        <taxon>Mycobacteriales</taxon>
        <taxon>Nocardiaceae</taxon>
        <taxon>Nocardia</taxon>
    </lineage>
</organism>
<gene>
    <name evidence="2" type="ORF">ABZ507_31510</name>
</gene>